<keyword evidence="13" id="KW-1185">Reference proteome</keyword>
<evidence type="ECO:0000256" key="8">
    <source>
        <dbReference type="ARBA" id="ARBA00030563"/>
    </source>
</evidence>
<dbReference type="Proteomes" id="UP000054498">
    <property type="component" value="Unassembled WGS sequence"/>
</dbReference>
<protein>
    <recommendedName>
        <fullName evidence="2">lysine--tRNA ligase</fullName>
        <ecNumber evidence="2">6.1.1.6</ecNumber>
    </recommendedName>
    <alternativeName>
        <fullName evidence="8">Lysyl-tRNA synthetase</fullName>
    </alternativeName>
</protein>
<sequence length="356" mass="40101">MATEAPAAIALPEKWSEDLKDENGQPMSKSEYKKRAKALEKEKEKAEKAAKKAADAAAKPAAPKKAALLDDSAEELDPTLYFENRVKFVEGRKAKGVNPYPHKWPVTSSIPEYVAKFKDLEAGAQLKDVTVSLAGRVYTKRASGSKLLFYDLRGEGAKVQVMADARNSDKDEDGFLVLHNEAKRGDIIGVEGYPGKSQKGELSIFPVKFAVLAPCLHMPPGRSGLTNQETRYRQRYLDLMSNPPIRDIFYTRAKIIQFVRRFLDNRGFLEVETPMMNMIPGGAAARPFVTHHNDLDMRLFMRIAPELYLKMLVVGGLERVYEIGRQFRNEGIDLTHNPEFTTCEFYQAYADYNDLL</sequence>
<feature type="domain" description="Aminoacyl-transfer RNA synthetases class-II family profile" evidence="11">
    <location>
        <begin position="252"/>
        <end position="356"/>
    </location>
</feature>
<dbReference type="STRING" id="145388.A0A0D2K131"/>
<name>A0A0D2K131_9CHLO</name>
<accession>A0A0D2K131</accession>
<reference evidence="12 13" key="1">
    <citation type="journal article" date="2013" name="BMC Genomics">
        <title>Reconstruction of the lipid metabolism for the microalga Monoraphidium neglectum from its genome sequence reveals characteristics suitable for biofuel production.</title>
        <authorList>
            <person name="Bogen C."/>
            <person name="Al-Dilaimi A."/>
            <person name="Albersmeier A."/>
            <person name="Wichmann J."/>
            <person name="Grundmann M."/>
            <person name="Rupp O."/>
            <person name="Lauersen K.J."/>
            <person name="Blifernez-Klassen O."/>
            <person name="Kalinowski J."/>
            <person name="Goesmann A."/>
            <person name="Mussgnug J.H."/>
            <person name="Kruse O."/>
        </authorList>
    </citation>
    <scope>NUCLEOTIDE SEQUENCE [LARGE SCALE GENOMIC DNA]</scope>
    <source>
        <strain evidence="12 13">SAG 48.87</strain>
    </source>
</reference>
<keyword evidence="4" id="KW-0547">Nucleotide-binding</keyword>
<dbReference type="GO" id="GO:0000049">
    <property type="term" value="F:tRNA binding"/>
    <property type="evidence" value="ECO:0007669"/>
    <property type="project" value="TreeGrafter"/>
</dbReference>
<evidence type="ECO:0000313" key="13">
    <source>
        <dbReference type="Proteomes" id="UP000054498"/>
    </source>
</evidence>
<organism evidence="12 13">
    <name type="scientific">Monoraphidium neglectum</name>
    <dbReference type="NCBI Taxonomy" id="145388"/>
    <lineage>
        <taxon>Eukaryota</taxon>
        <taxon>Viridiplantae</taxon>
        <taxon>Chlorophyta</taxon>
        <taxon>core chlorophytes</taxon>
        <taxon>Chlorophyceae</taxon>
        <taxon>CS clade</taxon>
        <taxon>Sphaeropleales</taxon>
        <taxon>Selenastraceae</taxon>
        <taxon>Monoraphidium</taxon>
    </lineage>
</organism>
<feature type="compositionally biased region" description="Basic and acidic residues" evidence="10">
    <location>
        <begin position="30"/>
        <end position="54"/>
    </location>
</feature>
<feature type="compositionally biased region" description="Low complexity" evidence="10">
    <location>
        <begin position="55"/>
        <end position="64"/>
    </location>
</feature>
<dbReference type="OrthoDB" id="21243at2759"/>
<dbReference type="EC" id="6.1.1.6" evidence="2"/>
<dbReference type="GO" id="GO:0006430">
    <property type="term" value="P:lysyl-tRNA aminoacylation"/>
    <property type="evidence" value="ECO:0007669"/>
    <property type="project" value="InterPro"/>
</dbReference>
<dbReference type="Gene3D" id="3.30.930.10">
    <property type="entry name" value="Bira Bifunctional Protein, Domain 2"/>
    <property type="match status" value="1"/>
</dbReference>
<dbReference type="PANTHER" id="PTHR42918:SF9">
    <property type="entry name" value="LYSINE--TRNA LIGASE"/>
    <property type="match status" value="1"/>
</dbReference>
<evidence type="ECO:0000256" key="7">
    <source>
        <dbReference type="ARBA" id="ARBA00023146"/>
    </source>
</evidence>
<evidence type="ECO:0000256" key="2">
    <source>
        <dbReference type="ARBA" id="ARBA00013166"/>
    </source>
</evidence>
<dbReference type="Gene3D" id="2.40.50.140">
    <property type="entry name" value="Nucleic acid-binding proteins"/>
    <property type="match status" value="1"/>
</dbReference>
<dbReference type="AlphaFoldDB" id="A0A0D2K131"/>
<dbReference type="InterPro" id="IPR006195">
    <property type="entry name" value="aa-tRNA-synth_II"/>
</dbReference>
<dbReference type="KEGG" id="mng:MNEG_3626"/>
<comment type="catalytic activity">
    <reaction evidence="9">
        <text>tRNA(Lys) + L-lysine + ATP = L-lysyl-tRNA(Lys) + AMP + diphosphate</text>
        <dbReference type="Rhea" id="RHEA:20792"/>
        <dbReference type="Rhea" id="RHEA-COMP:9696"/>
        <dbReference type="Rhea" id="RHEA-COMP:9697"/>
        <dbReference type="ChEBI" id="CHEBI:30616"/>
        <dbReference type="ChEBI" id="CHEBI:32551"/>
        <dbReference type="ChEBI" id="CHEBI:33019"/>
        <dbReference type="ChEBI" id="CHEBI:78442"/>
        <dbReference type="ChEBI" id="CHEBI:78529"/>
        <dbReference type="ChEBI" id="CHEBI:456215"/>
        <dbReference type="EC" id="6.1.1.6"/>
    </reaction>
</comment>
<evidence type="ECO:0000313" key="12">
    <source>
        <dbReference type="EMBL" id="KIZ04328.1"/>
    </source>
</evidence>
<dbReference type="GO" id="GO:0004824">
    <property type="term" value="F:lysine-tRNA ligase activity"/>
    <property type="evidence" value="ECO:0007669"/>
    <property type="project" value="UniProtKB-EC"/>
</dbReference>
<dbReference type="InterPro" id="IPR045864">
    <property type="entry name" value="aa-tRNA-synth_II/BPL/LPL"/>
</dbReference>
<keyword evidence="5" id="KW-0067">ATP-binding</keyword>
<keyword evidence="3 12" id="KW-0436">Ligase</keyword>
<dbReference type="InterPro" id="IPR004364">
    <property type="entry name" value="Aa-tRNA-synt_II"/>
</dbReference>
<dbReference type="SUPFAM" id="SSF50249">
    <property type="entry name" value="Nucleic acid-binding proteins"/>
    <property type="match status" value="1"/>
</dbReference>
<keyword evidence="6" id="KW-0648">Protein biosynthesis</keyword>
<dbReference type="PANTHER" id="PTHR42918">
    <property type="entry name" value="LYSYL-TRNA SYNTHETASE"/>
    <property type="match status" value="1"/>
</dbReference>
<dbReference type="GO" id="GO:0005829">
    <property type="term" value="C:cytosol"/>
    <property type="evidence" value="ECO:0007669"/>
    <property type="project" value="TreeGrafter"/>
</dbReference>
<dbReference type="Pfam" id="PF00152">
    <property type="entry name" value="tRNA-synt_2"/>
    <property type="match status" value="1"/>
</dbReference>
<dbReference type="InterPro" id="IPR018149">
    <property type="entry name" value="Lys-tRNA-synth_II_C"/>
</dbReference>
<dbReference type="CDD" id="cd04322">
    <property type="entry name" value="LysRS_N"/>
    <property type="match status" value="1"/>
</dbReference>
<evidence type="ECO:0000259" key="11">
    <source>
        <dbReference type="PROSITE" id="PS50862"/>
    </source>
</evidence>
<evidence type="ECO:0000256" key="3">
    <source>
        <dbReference type="ARBA" id="ARBA00022598"/>
    </source>
</evidence>
<dbReference type="Pfam" id="PF01336">
    <property type="entry name" value="tRNA_anti-codon"/>
    <property type="match status" value="1"/>
</dbReference>
<feature type="region of interest" description="Disordered" evidence="10">
    <location>
        <begin position="1"/>
        <end position="64"/>
    </location>
</feature>
<dbReference type="RefSeq" id="XP_013903347.1">
    <property type="nucleotide sequence ID" value="XM_014047893.1"/>
</dbReference>
<evidence type="ECO:0000256" key="1">
    <source>
        <dbReference type="ARBA" id="ARBA00008226"/>
    </source>
</evidence>
<feature type="compositionally biased region" description="Basic and acidic residues" evidence="10">
    <location>
        <begin position="14"/>
        <end position="23"/>
    </location>
</feature>
<dbReference type="SUPFAM" id="SSF55681">
    <property type="entry name" value="Class II aaRS and biotin synthetases"/>
    <property type="match status" value="1"/>
</dbReference>
<comment type="similarity">
    <text evidence="1">Belongs to the class-II aminoacyl-tRNA synthetase family.</text>
</comment>
<dbReference type="GO" id="GO:0005524">
    <property type="term" value="F:ATP binding"/>
    <property type="evidence" value="ECO:0007669"/>
    <property type="project" value="UniProtKB-KW"/>
</dbReference>
<proteinExistence type="inferred from homology"/>
<dbReference type="FunFam" id="2.40.50.140:FF:000050">
    <property type="entry name" value="Lysine--tRNA ligase"/>
    <property type="match status" value="1"/>
</dbReference>
<dbReference type="InterPro" id="IPR044136">
    <property type="entry name" value="Lys-tRNA-ligase_II_N"/>
</dbReference>
<evidence type="ECO:0000256" key="9">
    <source>
        <dbReference type="ARBA" id="ARBA00048573"/>
    </source>
</evidence>
<dbReference type="GeneID" id="25736504"/>
<evidence type="ECO:0000256" key="10">
    <source>
        <dbReference type="SAM" id="MobiDB-lite"/>
    </source>
</evidence>
<keyword evidence="7 12" id="KW-0030">Aminoacyl-tRNA synthetase</keyword>
<feature type="non-terminal residue" evidence="12">
    <location>
        <position position="356"/>
    </location>
</feature>
<dbReference type="InterPro" id="IPR012340">
    <property type="entry name" value="NA-bd_OB-fold"/>
</dbReference>
<gene>
    <name evidence="12" type="ORF">MNEG_3626</name>
</gene>
<evidence type="ECO:0000256" key="6">
    <source>
        <dbReference type="ARBA" id="ARBA00022917"/>
    </source>
</evidence>
<dbReference type="EMBL" id="KK100683">
    <property type="protein sequence ID" value="KIZ04328.1"/>
    <property type="molecule type" value="Genomic_DNA"/>
</dbReference>
<dbReference type="InterPro" id="IPR004365">
    <property type="entry name" value="NA-bd_OB_tRNA"/>
</dbReference>
<evidence type="ECO:0000256" key="5">
    <source>
        <dbReference type="ARBA" id="ARBA00022840"/>
    </source>
</evidence>
<evidence type="ECO:0000256" key="4">
    <source>
        <dbReference type="ARBA" id="ARBA00022741"/>
    </source>
</evidence>
<dbReference type="PRINTS" id="PR00982">
    <property type="entry name" value="TRNASYNTHLYS"/>
</dbReference>
<dbReference type="PROSITE" id="PS50862">
    <property type="entry name" value="AA_TRNA_LIGASE_II"/>
    <property type="match status" value="1"/>
</dbReference>